<dbReference type="InterPro" id="IPR036390">
    <property type="entry name" value="WH_DNA-bd_sf"/>
</dbReference>
<feature type="domain" description="HTH lysR-type" evidence="5">
    <location>
        <begin position="9"/>
        <end position="66"/>
    </location>
</feature>
<dbReference type="PROSITE" id="PS50931">
    <property type="entry name" value="HTH_LYSR"/>
    <property type="match status" value="1"/>
</dbReference>
<dbReference type="AlphaFoldDB" id="A0A8J7FIL8"/>
<dbReference type="InterPro" id="IPR037402">
    <property type="entry name" value="YidZ_PBP2"/>
</dbReference>
<dbReference type="PANTHER" id="PTHR30118">
    <property type="entry name" value="HTH-TYPE TRANSCRIPTIONAL REGULATOR LEUO-RELATED"/>
    <property type="match status" value="1"/>
</dbReference>
<dbReference type="GO" id="GO:0003700">
    <property type="term" value="F:DNA-binding transcription factor activity"/>
    <property type="evidence" value="ECO:0007669"/>
    <property type="project" value="InterPro"/>
</dbReference>
<comment type="caution">
    <text evidence="6">The sequence shown here is derived from an EMBL/GenBank/DDBJ whole genome shotgun (WGS) entry which is preliminary data.</text>
</comment>
<dbReference type="GO" id="GO:0003677">
    <property type="term" value="F:DNA binding"/>
    <property type="evidence" value="ECO:0007669"/>
    <property type="project" value="UniProtKB-KW"/>
</dbReference>
<dbReference type="Gene3D" id="1.10.10.10">
    <property type="entry name" value="Winged helix-like DNA-binding domain superfamily/Winged helix DNA-binding domain"/>
    <property type="match status" value="1"/>
</dbReference>
<organism evidence="6 7">
    <name type="scientific">Pontibacterium sinense</name>
    <dbReference type="NCBI Taxonomy" id="2781979"/>
    <lineage>
        <taxon>Bacteria</taxon>
        <taxon>Pseudomonadati</taxon>
        <taxon>Pseudomonadota</taxon>
        <taxon>Gammaproteobacteria</taxon>
        <taxon>Oceanospirillales</taxon>
        <taxon>Oceanospirillaceae</taxon>
        <taxon>Pontibacterium</taxon>
    </lineage>
</organism>
<dbReference type="Pfam" id="PF00126">
    <property type="entry name" value="HTH_1"/>
    <property type="match status" value="1"/>
</dbReference>
<comment type="similarity">
    <text evidence="1">Belongs to the LysR transcriptional regulatory family.</text>
</comment>
<protein>
    <submittedName>
        <fullName evidence="6">LysR family transcriptional regulator</fullName>
    </submittedName>
</protein>
<dbReference type="Pfam" id="PF03466">
    <property type="entry name" value="LysR_substrate"/>
    <property type="match status" value="1"/>
</dbReference>
<keyword evidence="2" id="KW-0805">Transcription regulation</keyword>
<evidence type="ECO:0000256" key="1">
    <source>
        <dbReference type="ARBA" id="ARBA00009437"/>
    </source>
</evidence>
<dbReference type="PRINTS" id="PR00039">
    <property type="entry name" value="HTHLYSR"/>
</dbReference>
<evidence type="ECO:0000259" key="5">
    <source>
        <dbReference type="PROSITE" id="PS50931"/>
    </source>
</evidence>
<dbReference type="PANTHER" id="PTHR30118:SF15">
    <property type="entry name" value="TRANSCRIPTIONAL REGULATORY PROTEIN"/>
    <property type="match status" value="1"/>
</dbReference>
<accession>A0A8J7FIL8</accession>
<name>A0A8J7FIL8_9GAMM</name>
<keyword evidence="7" id="KW-1185">Reference proteome</keyword>
<sequence>MNLDGLGQVDLRLLVAFNALMEERSVTRAAERLDLSQPAMSRSLQRLRQLFGDELFIRQSHGLSPSPRAEQLHEMLRPLLDDMLRLVAPVTVDPSQLRRTFRIGILDLFSQMVVAPLIKTLQAAAPHVRLKVVNLEAYSMESLASGQLDFVLNLGDEAPANIHSRVLCYEEPVCLLRRDHPAAVMPLTVEQFVALPFVHFWIPGFNEHRQLDQLLFGKALTRDVWLETNNLMTAMNALCDADLAMIAGKRIYSVLPRADELVALPLPFAELEPVAIRLLWHRRNHANVEHQWMRDLVASLFGPLGDESAGQRSE</sequence>
<dbReference type="InterPro" id="IPR000847">
    <property type="entry name" value="LysR_HTH_N"/>
</dbReference>
<dbReference type="InterPro" id="IPR036388">
    <property type="entry name" value="WH-like_DNA-bd_sf"/>
</dbReference>
<keyword evidence="3" id="KW-0238">DNA-binding</keyword>
<dbReference type="SUPFAM" id="SSF46785">
    <property type="entry name" value="Winged helix' DNA-binding domain"/>
    <property type="match status" value="1"/>
</dbReference>
<gene>
    <name evidence="6" type="ORF">IOQ59_14350</name>
</gene>
<keyword evidence="4" id="KW-0804">Transcription</keyword>
<reference evidence="6" key="1">
    <citation type="submission" date="2020-10" db="EMBL/GenBank/DDBJ databases">
        <title>Bacterium isolated from coastal waters sediment.</title>
        <authorList>
            <person name="Chen R.-J."/>
            <person name="Lu D.-C."/>
            <person name="Zhu K.-L."/>
            <person name="Du Z.-J."/>
        </authorList>
    </citation>
    <scope>NUCLEOTIDE SEQUENCE</scope>
    <source>
        <strain evidence="6">N1Y112</strain>
    </source>
</reference>
<evidence type="ECO:0000313" key="6">
    <source>
        <dbReference type="EMBL" id="MBE9398438.1"/>
    </source>
</evidence>
<proteinExistence type="inferred from homology"/>
<dbReference type="Gene3D" id="3.40.190.10">
    <property type="entry name" value="Periplasmic binding protein-like II"/>
    <property type="match status" value="2"/>
</dbReference>
<evidence type="ECO:0000313" key="7">
    <source>
        <dbReference type="Proteomes" id="UP000640333"/>
    </source>
</evidence>
<dbReference type="CDD" id="cd08417">
    <property type="entry name" value="PBP2_Nitroaromatics_like"/>
    <property type="match status" value="1"/>
</dbReference>
<evidence type="ECO:0000256" key="4">
    <source>
        <dbReference type="ARBA" id="ARBA00023163"/>
    </source>
</evidence>
<dbReference type="RefSeq" id="WP_193954076.1">
    <property type="nucleotide sequence ID" value="NZ_JADEYS010000015.1"/>
</dbReference>
<dbReference type="InterPro" id="IPR005119">
    <property type="entry name" value="LysR_subst-bd"/>
</dbReference>
<dbReference type="InterPro" id="IPR050389">
    <property type="entry name" value="LysR-type_TF"/>
</dbReference>
<dbReference type="SUPFAM" id="SSF53850">
    <property type="entry name" value="Periplasmic binding protein-like II"/>
    <property type="match status" value="1"/>
</dbReference>
<evidence type="ECO:0000256" key="3">
    <source>
        <dbReference type="ARBA" id="ARBA00023125"/>
    </source>
</evidence>
<dbReference type="EMBL" id="JADEYS010000015">
    <property type="protein sequence ID" value="MBE9398438.1"/>
    <property type="molecule type" value="Genomic_DNA"/>
</dbReference>
<dbReference type="Proteomes" id="UP000640333">
    <property type="component" value="Unassembled WGS sequence"/>
</dbReference>
<evidence type="ECO:0000256" key="2">
    <source>
        <dbReference type="ARBA" id="ARBA00023015"/>
    </source>
</evidence>